<gene>
    <name evidence="10" type="ORF">PPAR00522_LOCUS1035</name>
</gene>
<feature type="signal peptide" evidence="9">
    <location>
        <begin position="1"/>
        <end position="24"/>
    </location>
</feature>
<dbReference type="PANTHER" id="PTHR10766">
    <property type="entry name" value="TRANSMEMBRANE 9 SUPERFAMILY PROTEIN"/>
    <property type="match status" value="1"/>
</dbReference>
<feature type="transmembrane region" description="Helical" evidence="9">
    <location>
        <begin position="347"/>
        <end position="370"/>
    </location>
</feature>
<dbReference type="GO" id="GO:0000139">
    <property type="term" value="C:Golgi membrane"/>
    <property type="evidence" value="ECO:0007669"/>
    <property type="project" value="UniProtKB-SubCell"/>
</dbReference>
<dbReference type="AlphaFoldDB" id="A0A7S0Y7L3"/>
<protein>
    <recommendedName>
        <fullName evidence="9">Transmembrane 9 superfamily member</fullName>
    </recommendedName>
</protein>
<feature type="transmembrane region" description="Helical" evidence="9">
    <location>
        <begin position="412"/>
        <end position="438"/>
    </location>
</feature>
<keyword evidence="6" id="KW-0967">Endosome</keyword>
<organism evidence="10">
    <name type="scientific">Polytomella parva</name>
    <dbReference type="NCBI Taxonomy" id="51329"/>
    <lineage>
        <taxon>Eukaryota</taxon>
        <taxon>Viridiplantae</taxon>
        <taxon>Chlorophyta</taxon>
        <taxon>core chlorophytes</taxon>
        <taxon>Chlorophyceae</taxon>
        <taxon>CS clade</taxon>
        <taxon>Chlamydomonadales</taxon>
        <taxon>Chlamydomonadaceae</taxon>
        <taxon>Polytomella</taxon>
    </lineage>
</organism>
<name>A0A7S0Y7L3_9CHLO</name>
<evidence type="ECO:0000256" key="2">
    <source>
        <dbReference type="ARBA" id="ARBA00004653"/>
    </source>
</evidence>
<keyword evidence="8 9" id="KW-0472">Membrane</keyword>
<dbReference type="GO" id="GO:0072657">
    <property type="term" value="P:protein localization to membrane"/>
    <property type="evidence" value="ECO:0007669"/>
    <property type="project" value="TreeGrafter"/>
</dbReference>
<feature type="transmembrane region" description="Helical" evidence="9">
    <location>
        <begin position="223"/>
        <end position="245"/>
    </location>
</feature>
<dbReference type="SUPFAM" id="SSF103473">
    <property type="entry name" value="MFS general substrate transporter"/>
    <property type="match status" value="1"/>
</dbReference>
<keyword evidence="4 9" id="KW-0812">Transmembrane</keyword>
<dbReference type="PANTHER" id="PTHR10766:SF41">
    <property type="entry name" value="TRANSMEMBRANE 9 SUPERFAMILY MEMBER 3"/>
    <property type="match status" value="1"/>
</dbReference>
<dbReference type="InterPro" id="IPR036259">
    <property type="entry name" value="MFS_trans_sf"/>
</dbReference>
<evidence type="ECO:0000256" key="4">
    <source>
        <dbReference type="ARBA" id="ARBA00022692"/>
    </source>
</evidence>
<feature type="transmembrane region" description="Helical" evidence="9">
    <location>
        <begin position="502"/>
        <end position="530"/>
    </location>
</feature>
<sequence length="612" mass="69688">MYRRSHMFLAFLCFALTLSSYVKADEKNHKYEPNEQVKFWVNKVGPYNNPQETYNYYSLPYCKPLPNQKAEHSWGGLGEVLQGNELINSQLDIKFKKDVSSMAICTTRLNEHRREVFNSAIHRHYWYEFFVDDLPVWGFVGELKKDENGEEQAYVFTHRHFDISFNNNRIIHVNQTSDNPVLLSNASTLYFTVSVKWHSSNTPFSKRFDRFLDNSFFEHRVHWFSILNSFLMVIFLLGIVSIILMRTLRKDIQRYALSASNDLETQNPHRTLGSGGIGVVGVGSSIDDDDIEETGWKLVHGDVFRPPRRLTLLAACLGTGVQLSILTVAVIVLSIAGDYFTERGTILTVFILFYTFTSVIGGFVSGGFYARHDGRRWMAAMLMTAVLFPGSCFAIAFVLNTIAIFYRSLAAVPIGYIVLVLVLWIFLSVPLCLVGTLLGRHCHRSGSDFPCRVKRIPSPIPAAPWFLRRQTIVLAGGLLPFGSILIEMYFVFMSVWNYKVYYVYGLLLFAFVILLCVTACMAVVGTYFMLNAEDYRWPWAAFGMGASTSIYVMMYTVHYFIFRTKMTGFFQTCFYFGYSSMLSIGLALTCGAVGYLAAAAFVRAIYRNVKCD</sequence>
<feature type="transmembrane region" description="Helical" evidence="9">
    <location>
        <begin position="537"/>
        <end position="561"/>
    </location>
</feature>
<evidence type="ECO:0000256" key="6">
    <source>
        <dbReference type="ARBA" id="ARBA00022753"/>
    </source>
</evidence>
<evidence type="ECO:0000256" key="1">
    <source>
        <dbReference type="ARBA" id="ARBA00004337"/>
    </source>
</evidence>
<reference evidence="10" key="1">
    <citation type="submission" date="2021-01" db="EMBL/GenBank/DDBJ databases">
        <authorList>
            <person name="Corre E."/>
            <person name="Pelletier E."/>
            <person name="Niang G."/>
            <person name="Scheremetjew M."/>
            <person name="Finn R."/>
            <person name="Kale V."/>
            <person name="Holt S."/>
            <person name="Cochrane G."/>
            <person name="Meng A."/>
            <person name="Brown T."/>
            <person name="Cohen L."/>
        </authorList>
    </citation>
    <scope>NUCLEOTIDE SEQUENCE</scope>
    <source>
        <strain evidence="10">SAG 63-3</strain>
    </source>
</reference>
<feature type="chain" id="PRO_5031587411" description="Transmembrane 9 superfamily member" evidence="9">
    <location>
        <begin position="25"/>
        <end position="612"/>
    </location>
</feature>
<dbReference type="InterPro" id="IPR004240">
    <property type="entry name" value="EMP70"/>
</dbReference>
<evidence type="ECO:0000313" key="10">
    <source>
        <dbReference type="EMBL" id="CAD8764651.1"/>
    </source>
</evidence>
<comment type="similarity">
    <text evidence="3 9">Belongs to the nonaspanin (TM9SF) (TC 9.A.2) family.</text>
</comment>
<proteinExistence type="inferred from homology"/>
<feature type="transmembrane region" description="Helical" evidence="9">
    <location>
        <begin position="472"/>
        <end position="496"/>
    </location>
</feature>
<evidence type="ECO:0000256" key="8">
    <source>
        <dbReference type="ARBA" id="ARBA00023136"/>
    </source>
</evidence>
<evidence type="ECO:0000256" key="3">
    <source>
        <dbReference type="ARBA" id="ARBA00005227"/>
    </source>
</evidence>
<comment type="subcellular location">
    <subcellularLocation>
        <location evidence="1">Endosome membrane</location>
        <topology evidence="1">Multi-pass membrane protein</topology>
    </subcellularLocation>
    <subcellularLocation>
        <location evidence="2">Golgi apparatus membrane</location>
        <topology evidence="2">Multi-pass membrane protein</topology>
    </subcellularLocation>
</comment>
<evidence type="ECO:0000256" key="9">
    <source>
        <dbReference type="RuleBase" id="RU363079"/>
    </source>
</evidence>
<feature type="transmembrane region" description="Helical" evidence="9">
    <location>
        <begin position="310"/>
        <end position="335"/>
    </location>
</feature>
<dbReference type="GO" id="GO:0010008">
    <property type="term" value="C:endosome membrane"/>
    <property type="evidence" value="ECO:0007669"/>
    <property type="project" value="UniProtKB-SubCell"/>
</dbReference>
<feature type="transmembrane region" description="Helical" evidence="9">
    <location>
        <begin position="382"/>
        <end position="406"/>
    </location>
</feature>
<accession>A0A7S0Y7L3</accession>
<dbReference type="Pfam" id="PF02990">
    <property type="entry name" value="EMP70"/>
    <property type="match status" value="1"/>
</dbReference>
<evidence type="ECO:0000256" key="7">
    <source>
        <dbReference type="ARBA" id="ARBA00022989"/>
    </source>
</evidence>
<feature type="transmembrane region" description="Helical" evidence="9">
    <location>
        <begin position="581"/>
        <end position="606"/>
    </location>
</feature>
<keyword evidence="5 9" id="KW-0732">Signal</keyword>
<dbReference type="EMBL" id="HBFM01001871">
    <property type="protein sequence ID" value="CAD8764651.1"/>
    <property type="molecule type" value="Transcribed_RNA"/>
</dbReference>
<keyword evidence="7 9" id="KW-1133">Transmembrane helix</keyword>
<evidence type="ECO:0000256" key="5">
    <source>
        <dbReference type="ARBA" id="ARBA00022729"/>
    </source>
</evidence>